<evidence type="ECO:0000313" key="2">
    <source>
        <dbReference type="EMBL" id="MBB5350013.1"/>
    </source>
</evidence>
<evidence type="ECO:0000256" key="1">
    <source>
        <dbReference type="SAM" id="MobiDB-lite"/>
    </source>
</evidence>
<dbReference type="AlphaFoldDB" id="A0A840UYE5"/>
<reference evidence="2 3" key="1">
    <citation type="submission" date="2020-08" db="EMBL/GenBank/DDBJ databases">
        <title>Genomic Encyclopedia of Type Strains, Phase IV (KMG-IV): sequencing the most valuable type-strain genomes for metagenomic binning, comparative biology and taxonomic classification.</title>
        <authorList>
            <person name="Goeker M."/>
        </authorList>
    </citation>
    <scope>NUCLEOTIDE SEQUENCE [LARGE SCALE GENOMIC DNA]</scope>
    <source>
        <strain evidence="2 3">YC6886</strain>
    </source>
</reference>
<feature type="region of interest" description="Disordered" evidence="1">
    <location>
        <begin position="1"/>
        <end position="61"/>
    </location>
</feature>
<evidence type="ECO:0000313" key="3">
    <source>
        <dbReference type="Proteomes" id="UP000557717"/>
    </source>
</evidence>
<gene>
    <name evidence="2" type="ORF">HNR46_000234</name>
</gene>
<feature type="compositionally biased region" description="Low complexity" evidence="1">
    <location>
        <begin position="29"/>
        <end position="39"/>
    </location>
</feature>
<name>A0A840UYE5_9BACT</name>
<keyword evidence="3" id="KW-1185">Reference proteome</keyword>
<accession>A0A840UYE5</accession>
<sequence length="274" mass="30472">MSVADLSPLPLGTFAAPSSPGTPLPPLPSAEEPPLTPSSHPSALEAPSAPGASSMEDPEAPYTDEDLLEALSPLMRSAHPPTPLSCEEWEPVLRTAFRRALAQHTQGPFQEPDLFQKFRWRLQALFSSRSYEEVVETRSHRYHLEEVFLLDDRHFSLISHASGNLTRHLHPRRVAPTVDRLAQYLAESPSPSPREFPFENGMQAVVLPSPHAWLIACFRGRADTDALLDLECILRRIQLRFGPRLAAGDPLLEEIQPMLEECLLIHSPLAPIAR</sequence>
<proteinExistence type="predicted"/>
<dbReference type="Proteomes" id="UP000557717">
    <property type="component" value="Unassembled WGS sequence"/>
</dbReference>
<organism evidence="2 3">
    <name type="scientific">Haloferula luteola</name>
    <dbReference type="NCBI Taxonomy" id="595692"/>
    <lineage>
        <taxon>Bacteria</taxon>
        <taxon>Pseudomonadati</taxon>
        <taxon>Verrucomicrobiota</taxon>
        <taxon>Verrucomicrobiia</taxon>
        <taxon>Verrucomicrobiales</taxon>
        <taxon>Verrucomicrobiaceae</taxon>
        <taxon>Haloferula</taxon>
    </lineage>
</organism>
<dbReference type="RefSeq" id="WP_184014974.1">
    <property type="nucleotide sequence ID" value="NZ_JACHFD010000001.1"/>
</dbReference>
<protein>
    <submittedName>
        <fullName evidence="2">Uncharacterized protein</fullName>
    </submittedName>
</protein>
<dbReference type="EMBL" id="JACHFD010000001">
    <property type="protein sequence ID" value="MBB5350013.1"/>
    <property type="molecule type" value="Genomic_DNA"/>
</dbReference>
<comment type="caution">
    <text evidence="2">The sequence shown here is derived from an EMBL/GenBank/DDBJ whole genome shotgun (WGS) entry which is preliminary data.</text>
</comment>